<feature type="compositionally biased region" description="Acidic residues" evidence="1">
    <location>
        <begin position="433"/>
        <end position="443"/>
    </location>
</feature>
<dbReference type="EMBL" id="MU006630">
    <property type="protein sequence ID" value="KAF2741694.1"/>
    <property type="molecule type" value="Genomic_DNA"/>
</dbReference>
<feature type="region of interest" description="Disordered" evidence="1">
    <location>
        <begin position="400"/>
        <end position="463"/>
    </location>
</feature>
<accession>A0A6A6UW74</accession>
<protein>
    <submittedName>
        <fullName evidence="2">Uncharacterized protein</fullName>
    </submittedName>
</protein>
<reference evidence="2" key="1">
    <citation type="journal article" date="2020" name="Stud. Mycol.">
        <title>101 Dothideomycetes genomes: a test case for predicting lifestyles and emergence of pathogens.</title>
        <authorList>
            <person name="Haridas S."/>
            <person name="Albert R."/>
            <person name="Binder M."/>
            <person name="Bloem J."/>
            <person name="Labutti K."/>
            <person name="Salamov A."/>
            <person name="Andreopoulos B."/>
            <person name="Baker S."/>
            <person name="Barry K."/>
            <person name="Bills G."/>
            <person name="Bluhm B."/>
            <person name="Cannon C."/>
            <person name="Castanera R."/>
            <person name="Culley D."/>
            <person name="Daum C."/>
            <person name="Ezra D."/>
            <person name="Gonzalez J."/>
            <person name="Henrissat B."/>
            <person name="Kuo A."/>
            <person name="Liang C."/>
            <person name="Lipzen A."/>
            <person name="Lutzoni F."/>
            <person name="Magnuson J."/>
            <person name="Mondo S."/>
            <person name="Nolan M."/>
            <person name="Ohm R."/>
            <person name="Pangilinan J."/>
            <person name="Park H.-J."/>
            <person name="Ramirez L."/>
            <person name="Alfaro M."/>
            <person name="Sun H."/>
            <person name="Tritt A."/>
            <person name="Yoshinaga Y."/>
            <person name="Zwiers L.-H."/>
            <person name="Turgeon B."/>
            <person name="Goodwin S."/>
            <person name="Spatafora J."/>
            <person name="Crous P."/>
            <person name="Grigoriev I."/>
        </authorList>
    </citation>
    <scope>NUCLEOTIDE SEQUENCE</scope>
    <source>
        <strain evidence="2">CBS 119925</strain>
    </source>
</reference>
<name>A0A6A6UW74_9PLEO</name>
<dbReference type="AlphaFoldDB" id="A0A6A6UW74"/>
<dbReference type="Proteomes" id="UP000799440">
    <property type="component" value="Unassembled WGS sequence"/>
</dbReference>
<feature type="compositionally biased region" description="Polar residues" evidence="1">
    <location>
        <begin position="128"/>
        <end position="141"/>
    </location>
</feature>
<feature type="region of interest" description="Disordered" evidence="1">
    <location>
        <begin position="122"/>
        <end position="141"/>
    </location>
</feature>
<proteinExistence type="predicted"/>
<evidence type="ECO:0000313" key="2">
    <source>
        <dbReference type="EMBL" id="KAF2741694.1"/>
    </source>
</evidence>
<evidence type="ECO:0000313" key="3">
    <source>
        <dbReference type="Proteomes" id="UP000799440"/>
    </source>
</evidence>
<feature type="compositionally biased region" description="Basic and acidic residues" evidence="1">
    <location>
        <begin position="444"/>
        <end position="463"/>
    </location>
</feature>
<keyword evidence="3" id="KW-1185">Reference proteome</keyword>
<organism evidence="2 3">
    <name type="scientific">Sporormia fimetaria CBS 119925</name>
    <dbReference type="NCBI Taxonomy" id="1340428"/>
    <lineage>
        <taxon>Eukaryota</taxon>
        <taxon>Fungi</taxon>
        <taxon>Dikarya</taxon>
        <taxon>Ascomycota</taxon>
        <taxon>Pezizomycotina</taxon>
        <taxon>Dothideomycetes</taxon>
        <taxon>Pleosporomycetidae</taxon>
        <taxon>Pleosporales</taxon>
        <taxon>Sporormiaceae</taxon>
        <taxon>Sporormia</taxon>
    </lineage>
</organism>
<sequence>MASHFARLRPLTSNPYPAGLALLNDAGTAVANNWHEHPVQTTLTGSIALAGLYYGARYMFAHPDQMRNNNNEHSPFFPSFPDPFTANENPSFEPHPDTLLNGLEIDPLQTPRIHIGDIADASREAKSAQETPNQTPTTSIPTVRKTVTETKTTQTTETIPRYHTEPTTVTITAKVTEFLLLNPLHQNLSCSHSHPTAHHQSQNLQPLDYAALHEQNCSRTFYLEPFSVLRAEKAADEVQAFLYRFANKETGLPHFKRLVDASAIETCNPSWLAAIKDFRKDVLGLINDHHGIITGLTHRCRIVYNEGIDVHPRQRLYGELQRKECNGLYKALAEFWKRDEGILRKLERRGLSEKVSTYDGYLVLGLLAVVEYYERFFEEGQPREIRAMYRAISERDLLDRDIDREEGDEEEESSERDESSDEGENNDVKESSDVEENSNEGENSDVKESGNEGESEVKKGAEE</sequence>
<feature type="compositionally biased region" description="Acidic residues" evidence="1">
    <location>
        <begin position="404"/>
        <end position="425"/>
    </location>
</feature>
<evidence type="ECO:0000256" key="1">
    <source>
        <dbReference type="SAM" id="MobiDB-lite"/>
    </source>
</evidence>
<gene>
    <name evidence="2" type="ORF">M011DRAFT_514787</name>
</gene>